<accession>A0A8J4WTI9</accession>
<gene>
    <name evidence="1" type="ORF">PHET_10995</name>
</gene>
<sequence>MAKTTQSQFTRCLYASPDDSGTVARWDDAEFTHLRTPTRAQIPPPCGTVHTRAATRYHKEFLADTINFADTLSKVDTRRPCLYPPANQSLNGLQLG</sequence>
<comment type="caution">
    <text evidence="1">The sequence shown here is derived from an EMBL/GenBank/DDBJ whole genome shotgun (WGS) entry which is preliminary data.</text>
</comment>
<reference evidence="1" key="1">
    <citation type="submission" date="2019-05" db="EMBL/GenBank/DDBJ databases">
        <title>Annotation for the trematode Paragonimus heterotremus.</title>
        <authorList>
            <person name="Choi Y.-J."/>
        </authorList>
    </citation>
    <scope>NUCLEOTIDE SEQUENCE</scope>
    <source>
        <strain evidence="1">LC</strain>
    </source>
</reference>
<evidence type="ECO:0000313" key="1">
    <source>
        <dbReference type="EMBL" id="KAF5396262.1"/>
    </source>
</evidence>
<proteinExistence type="predicted"/>
<organism evidence="1 2">
    <name type="scientific">Paragonimus heterotremus</name>
    <dbReference type="NCBI Taxonomy" id="100268"/>
    <lineage>
        <taxon>Eukaryota</taxon>
        <taxon>Metazoa</taxon>
        <taxon>Spiralia</taxon>
        <taxon>Lophotrochozoa</taxon>
        <taxon>Platyhelminthes</taxon>
        <taxon>Trematoda</taxon>
        <taxon>Digenea</taxon>
        <taxon>Plagiorchiida</taxon>
        <taxon>Troglotremata</taxon>
        <taxon>Troglotrematidae</taxon>
        <taxon>Paragonimus</taxon>
    </lineage>
</organism>
<evidence type="ECO:0000313" key="2">
    <source>
        <dbReference type="Proteomes" id="UP000748531"/>
    </source>
</evidence>
<dbReference type="EMBL" id="LUCH01008669">
    <property type="protein sequence ID" value="KAF5396262.1"/>
    <property type="molecule type" value="Genomic_DNA"/>
</dbReference>
<name>A0A8J4WTI9_9TREM</name>
<keyword evidence="2" id="KW-1185">Reference proteome</keyword>
<dbReference type="Proteomes" id="UP000748531">
    <property type="component" value="Unassembled WGS sequence"/>
</dbReference>
<protein>
    <submittedName>
        <fullName evidence="1">Uncharacterized protein</fullName>
    </submittedName>
</protein>
<dbReference type="AlphaFoldDB" id="A0A8J4WTI9"/>